<feature type="active site" description="Proton acceptor" evidence="7">
    <location>
        <position position="205"/>
    </location>
</feature>
<evidence type="ECO:0000256" key="7">
    <source>
        <dbReference type="PIRSR" id="PIRSR001123-1"/>
    </source>
</evidence>
<dbReference type="AlphaFoldDB" id="A0A1F7RLN4"/>
<feature type="binding site" evidence="8">
    <location>
        <position position="174"/>
    </location>
    <ligand>
        <name>Zn(2+)</name>
        <dbReference type="ChEBI" id="CHEBI:29105"/>
        <label>1</label>
    </ligand>
</feature>
<feature type="binding site" evidence="8">
    <location>
        <position position="206"/>
    </location>
    <ligand>
        <name>Zn(2+)</name>
        <dbReference type="ChEBI" id="CHEBI:29105"/>
        <label>2</label>
    </ligand>
</feature>
<evidence type="ECO:0008006" key="11">
    <source>
        <dbReference type="Google" id="ProtNLM"/>
    </source>
</evidence>
<evidence type="ECO:0000313" key="9">
    <source>
        <dbReference type="EMBL" id="OGL42462.1"/>
    </source>
</evidence>
<feature type="binding site" evidence="8">
    <location>
        <position position="228"/>
    </location>
    <ligand>
        <name>Zn(2+)</name>
        <dbReference type="ChEBI" id="CHEBI:29105"/>
        <label>1</label>
    </ligand>
</feature>
<keyword evidence="3" id="KW-0645">Protease</keyword>
<evidence type="ECO:0000256" key="1">
    <source>
        <dbReference type="ARBA" id="ARBA00006272"/>
    </source>
</evidence>
<dbReference type="Proteomes" id="UP000179266">
    <property type="component" value="Unassembled WGS sequence"/>
</dbReference>
<feature type="binding site" evidence="8">
    <location>
        <position position="63"/>
    </location>
    <ligand>
        <name>Zn(2+)</name>
        <dbReference type="ChEBI" id="CHEBI:29105"/>
        <label>1</label>
    </ligand>
</feature>
<evidence type="ECO:0000256" key="4">
    <source>
        <dbReference type="ARBA" id="ARBA00022723"/>
    </source>
</evidence>
<proteinExistence type="inferred from homology"/>
<evidence type="ECO:0000256" key="3">
    <source>
        <dbReference type="ARBA" id="ARBA00022670"/>
    </source>
</evidence>
<evidence type="ECO:0000256" key="6">
    <source>
        <dbReference type="PIRNR" id="PIRNR001123"/>
    </source>
</evidence>
<comment type="similarity">
    <text evidence="1 6">Belongs to the peptidase M42 family.</text>
</comment>
<dbReference type="PANTHER" id="PTHR32481:SF0">
    <property type="entry name" value="AMINOPEPTIDASE YPDE-RELATED"/>
    <property type="match status" value="1"/>
</dbReference>
<comment type="caution">
    <text evidence="9">The sequence shown here is derived from an EMBL/GenBank/DDBJ whole genome shotgun (WGS) entry which is preliminary data.</text>
</comment>
<reference evidence="9 10" key="1">
    <citation type="journal article" date="2016" name="Nat. Commun.">
        <title>Thousands of microbial genomes shed light on interconnected biogeochemical processes in an aquifer system.</title>
        <authorList>
            <person name="Anantharaman K."/>
            <person name="Brown C.T."/>
            <person name="Hug L.A."/>
            <person name="Sharon I."/>
            <person name="Castelle C.J."/>
            <person name="Probst A.J."/>
            <person name="Thomas B.C."/>
            <person name="Singh A."/>
            <person name="Wilkins M.J."/>
            <person name="Karaoz U."/>
            <person name="Brodie E.L."/>
            <person name="Williams K.H."/>
            <person name="Hubbard S.S."/>
            <person name="Banfield J.F."/>
        </authorList>
    </citation>
    <scope>NUCLEOTIDE SEQUENCE [LARGE SCALE GENOMIC DNA]</scope>
</reference>
<sequence>MKKTKNILEKLVKLPGIPGREEAVVEFLMNYPLDTVNKEVDISGNTWIECRGGNKPPLILSAHMDEVGCRVKKIEDDGRISVIGLERTDLRTLAGQIMQIHSRKNVYEAFVYMNQKTTLPKNYSDMTLDNLRLDLGFMSRAETEKTGILPNDPVTYSTEFIELQKDIICAKAFDNRSSLAAILRALEFSTGKRKQRPVLLGTVQEEIGGQGALALEFKEQPGAVMIIDICGAEVFDLSESERRTIMGKGPILLNHPGTNRGLYQRLIALAEENNIPYQLVGMYGRGADASILQQKCGGLPTMTVIIPMAYYHAPKGLINIHDVFNTARLLETVLKDDSFLDAGLHFS</sequence>
<dbReference type="Gene3D" id="3.40.630.10">
    <property type="entry name" value="Zn peptidases"/>
    <property type="match status" value="1"/>
</dbReference>
<dbReference type="EMBL" id="MGDD01000323">
    <property type="protein sequence ID" value="OGL42462.1"/>
    <property type="molecule type" value="Genomic_DNA"/>
</dbReference>
<dbReference type="PANTHER" id="PTHR32481">
    <property type="entry name" value="AMINOPEPTIDASE"/>
    <property type="match status" value="1"/>
</dbReference>
<keyword evidence="5" id="KW-0378">Hydrolase</keyword>
<evidence type="ECO:0000256" key="8">
    <source>
        <dbReference type="PIRSR" id="PIRSR001123-2"/>
    </source>
</evidence>
<gene>
    <name evidence="9" type="ORF">A2161_06880</name>
</gene>
<dbReference type="InterPro" id="IPR051464">
    <property type="entry name" value="Peptidase_M42_aminopept"/>
</dbReference>
<protein>
    <recommendedName>
        <fullName evidence="11">Endoglucanase</fullName>
    </recommendedName>
</protein>
<dbReference type="InterPro" id="IPR008007">
    <property type="entry name" value="Peptidase_M42"/>
</dbReference>
<keyword evidence="4 8" id="KW-0479">Metal-binding</keyword>
<name>A0A1F7RLN4_9BACT</name>
<evidence type="ECO:0000313" key="10">
    <source>
        <dbReference type="Proteomes" id="UP000179266"/>
    </source>
</evidence>
<dbReference type="InterPro" id="IPR023367">
    <property type="entry name" value="Peptidase_M42_dom2"/>
</dbReference>
<dbReference type="GO" id="GO:0004177">
    <property type="term" value="F:aminopeptidase activity"/>
    <property type="evidence" value="ECO:0007669"/>
    <property type="project" value="UniProtKB-UniRule"/>
</dbReference>
<comment type="cofactor">
    <cofactor evidence="8">
        <name>a divalent metal cation</name>
        <dbReference type="ChEBI" id="CHEBI:60240"/>
    </cofactor>
    <text evidence="8">Binds 2 divalent metal cations per subunit.</text>
</comment>
<dbReference type="Pfam" id="PF05343">
    <property type="entry name" value="Peptidase_M42"/>
    <property type="match status" value="1"/>
</dbReference>
<evidence type="ECO:0000256" key="2">
    <source>
        <dbReference type="ARBA" id="ARBA00022438"/>
    </source>
</evidence>
<dbReference type="SUPFAM" id="SSF53187">
    <property type="entry name" value="Zn-dependent exopeptidases"/>
    <property type="match status" value="1"/>
</dbReference>
<feature type="binding site" evidence="8">
    <location>
        <position position="174"/>
    </location>
    <ligand>
        <name>Zn(2+)</name>
        <dbReference type="ChEBI" id="CHEBI:29105"/>
        <label>2</label>
    </ligand>
</feature>
<dbReference type="SUPFAM" id="SSF101821">
    <property type="entry name" value="Aminopeptidase/glucanase lid domain"/>
    <property type="match status" value="1"/>
</dbReference>
<accession>A0A1F7RLN4</accession>
<keyword evidence="2" id="KW-0031">Aminopeptidase</keyword>
<organism evidence="9 10">
    <name type="scientific">Candidatus Schekmanbacteria bacterium RBG_13_48_7</name>
    <dbReference type="NCBI Taxonomy" id="1817878"/>
    <lineage>
        <taxon>Bacteria</taxon>
        <taxon>Candidatus Schekmaniibacteriota</taxon>
    </lineage>
</organism>
<dbReference type="GO" id="GO:0046872">
    <property type="term" value="F:metal ion binding"/>
    <property type="evidence" value="ECO:0007669"/>
    <property type="project" value="UniProtKB-UniRule"/>
</dbReference>
<dbReference type="PIRSF" id="PIRSF001123">
    <property type="entry name" value="PepA_GA"/>
    <property type="match status" value="1"/>
</dbReference>
<evidence type="ECO:0000256" key="5">
    <source>
        <dbReference type="ARBA" id="ARBA00022801"/>
    </source>
</evidence>
<feature type="binding site" evidence="8">
    <location>
        <position position="312"/>
    </location>
    <ligand>
        <name>Zn(2+)</name>
        <dbReference type="ChEBI" id="CHEBI:29105"/>
        <label>2</label>
    </ligand>
</feature>
<dbReference type="GO" id="GO:0006508">
    <property type="term" value="P:proteolysis"/>
    <property type="evidence" value="ECO:0007669"/>
    <property type="project" value="UniProtKB-KW"/>
</dbReference>
<dbReference type="Gene3D" id="2.40.30.40">
    <property type="entry name" value="Peptidase M42, domain 2"/>
    <property type="match status" value="1"/>
</dbReference>